<dbReference type="SUPFAM" id="SSF51735">
    <property type="entry name" value="NAD(P)-binding Rossmann-fold domains"/>
    <property type="match status" value="1"/>
</dbReference>
<reference evidence="6" key="1">
    <citation type="submission" date="2016-08" db="EMBL/GenBank/DDBJ databases">
        <authorList>
            <person name="Varghese N."/>
            <person name="Submissions Spin"/>
        </authorList>
    </citation>
    <scope>NUCLEOTIDE SEQUENCE [LARGE SCALE GENOMIC DNA]</scope>
    <source>
        <strain evidence="6">R-53144</strain>
    </source>
</reference>
<dbReference type="AlphaFoldDB" id="A0A1C4AVG2"/>
<dbReference type="GO" id="GO:0016491">
    <property type="term" value="F:oxidoreductase activity"/>
    <property type="evidence" value="ECO:0007669"/>
    <property type="project" value="UniProtKB-KW"/>
</dbReference>
<evidence type="ECO:0000256" key="4">
    <source>
        <dbReference type="SAM" id="Phobius"/>
    </source>
</evidence>
<dbReference type="STRING" id="1798183.GA0061080_101430"/>
<sequence length="279" mass="31793">MKILIELLNYLLFPIYKPNFCQLKQSLQHKTIIITGASFGVGEALCYLLADIECQLILVARTADKLQLIKQSLSGKKVKVALFSADLRDAKQLDNFITYLEPYHVDIFINNAGISICRPIMQSLDRMHDFERTIKLNYLAPVKLCLALIPKLQQSKGHIVNVSAINVLLAPTVNWAAYQASKTAFDQWLRCASSEFENQQIVVSTAYLPLVKTRMIAPTKIYKKLPALQPNQAATIISRLLVTKKRQYKPWWAILGQLASVIFNGVWCKLNYYYIKKKQ</sequence>
<dbReference type="PRINTS" id="PR00081">
    <property type="entry name" value="GDHRDH"/>
</dbReference>
<organism evidence="5 6">
    <name type="scientific">Gilliamella intestini</name>
    <dbReference type="NCBI Taxonomy" id="1798183"/>
    <lineage>
        <taxon>Bacteria</taxon>
        <taxon>Pseudomonadati</taxon>
        <taxon>Pseudomonadota</taxon>
        <taxon>Gammaproteobacteria</taxon>
        <taxon>Orbales</taxon>
        <taxon>Orbaceae</taxon>
        <taxon>Gilliamella</taxon>
    </lineage>
</organism>
<name>A0A1C4AVG2_9GAMM</name>
<keyword evidence="4" id="KW-0472">Membrane</keyword>
<dbReference type="InterPro" id="IPR002347">
    <property type="entry name" value="SDR_fam"/>
</dbReference>
<proteinExistence type="inferred from homology"/>
<evidence type="ECO:0000256" key="2">
    <source>
        <dbReference type="ARBA" id="ARBA00023002"/>
    </source>
</evidence>
<dbReference type="RefSeq" id="WP_065635776.1">
    <property type="nucleotide sequence ID" value="NZ_FMBA01000014.1"/>
</dbReference>
<keyword evidence="6" id="KW-1185">Reference proteome</keyword>
<dbReference type="InterPro" id="IPR036291">
    <property type="entry name" value="NAD(P)-bd_dom_sf"/>
</dbReference>
<evidence type="ECO:0000256" key="3">
    <source>
        <dbReference type="RuleBase" id="RU000363"/>
    </source>
</evidence>
<dbReference type="Pfam" id="PF00106">
    <property type="entry name" value="adh_short"/>
    <property type="match status" value="1"/>
</dbReference>
<gene>
    <name evidence="5" type="ORF">GA0061080_101430</name>
</gene>
<evidence type="ECO:0000256" key="1">
    <source>
        <dbReference type="ARBA" id="ARBA00006484"/>
    </source>
</evidence>
<keyword evidence="2" id="KW-0560">Oxidoreductase</keyword>
<keyword evidence="4" id="KW-0812">Transmembrane</keyword>
<dbReference type="PANTHER" id="PTHR44196">
    <property type="entry name" value="DEHYDROGENASE/REDUCTASE SDR FAMILY MEMBER 7B"/>
    <property type="match status" value="1"/>
</dbReference>
<dbReference type="Proteomes" id="UP000199698">
    <property type="component" value="Unassembled WGS sequence"/>
</dbReference>
<evidence type="ECO:0000313" key="6">
    <source>
        <dbReference type="Proteomes" id="UP000199698"/>
    </source>
</evidence>
<protein>
    <submittedName>
        <fullName evidence="5">Short-chain dehydrogenase</fullName>
    </submittedName>
</protein>
<dbReference type="PANTHER" id="PTHR44196:SF1">
    <property type="entry name" value="DEHYDROGENASE_REDUCTASE SDR FAMILY MEMBER 7B"/>
    <property type="match status" value="1"/>
</dbReference>
<dbReference type="Gene3D" id="3.40.50.720">
    <property type="entry name" value="NAD(P)-binding Rossmann-like Domain"/>
    <property type="match status" value="1"/>
</dbReference>
<keyword evidence="4" id="KW-1133">Transmembrane helix</keyword>
<comment type="similarity">
    <text evidence="1 3">Belongs to the short-chain dehydrogenases/reductases (SDR) family.</text>
</comment>
<dbReference type="GO" id="GO:0016020">
    <property type="term" value="C:membrane"/>
    <property type="evidence" value="ECO:0007669"/>
    <property type="project" value="TreeGrafter"/>
</dbReference>
<dbReference type="OrthoDB" id="9810734at2"/>
<feature type="transmembrane region" description="Helical" evidence="4">
    <location>
        <begin position="251"/>
        <end position="275"/>
    </location>
</feature>
<dbReference type="PRINTS" id="PR00080">
    <property type="entry name" value="SDRFAMILY"/>
</dbReference>
<accession>A0A1C4AVG2</accession>
<evidence type="ECO:0000313" key="5">
    <source>
        <dbReference type="EMBL" id="SCB98610.1"/>
    </source>
</evidence>
<dbReference type="EMBL" id="FMBA01000014">
    <property type="protein sequence ID" value="SCB98610.1"/>
    <property type="molecule type" value="Genomic_DNA"/>
</dbReference>